<dbReference type="InterPro" id="IPR007213">
    <property type="entry name" value="Ppm1/Ppm2/Tcmp"/>
</dbReference>
<dbReference type="RefSeq" id="WP_202012912.1">
    <property type="nucleotide sequence ID" value="NZ_JAERRB010000007.1"/>
</dbReference>
<reference evidence="3 4" key="1">
    <citation type="submission" date="2021-01" db="EMBL/GenBank/DDBJ databases">
        <title>Chryseolinea sp. Jin1 Genome sequencing and assembly.</title>
        <authorList>
            <person name="Kim I."/>
        </authorList>
    </citation>
    <scope>NUCLEOTIDE SEQUENCE [LARGE SCALE GENOMIC DNA]</scope>
    <source>
        <strain evidence="3 4">Jin1</strain>
    </source>
</reference>
<dbReference type="PANTHER" id="PTHR43619">
    <property type="entry name" value="S-ADENOSYL-L-METHIONINE-DEPENDENT METHYLTRANSFERASE YKTD-RELATED"/>
    <property type="match status" value="1"/>
</dbReference>
<keyword evidence="2" id="KW-0808">Transferase</keyword>
<dbReference type="Gene3D" id="3.40.50.150">
    <property type="entry name" value="Vaccinia Virus protein VP39"/>
    <property type="match status" value="1"/>
</dbReference>
<dbReference type="Proteomes" id="UP000613030">
    <property type="component" value="Unassembled WGS sequence"/>
</dbReference>
<keyword evidence="1 3" id="KW-0489">Methyltransferase</keyword>
<dbReference type="GO" id="GO:0008168">
    <property type="term" value="F:methyltransferase activity"/>
    <property type="evidence" value="ECO:0007669"/>
    <property type="project" value="UniProtKB-KW"/>
</dbReference>
<name>A0ABS1KZ18_9BACT</name>
<dbReference type="InterPro" id="IPR029063">
    <property type="entry name" value="SAM-dependent_MTases_sf"/>
</dbReference>
<evidence type="ECO:0000256" key="1">
    <source>
        <dbReference type="ARBA" id="ARBA00022603"/>
    </source>
</evidence>
<dbReference type="PANTHER" id="PTHR43619:SF2">
    <property type="entry name" value="S-ADENOSYL-L-METHIONINE-DEPENDENT METHYLTRANSFERASES SUPERFAMILY PROTEIN"/>
    <property type="match status" value="1"/>
</dbReference>
<organism evidence="3 4">
    <name type="scientific">Chryseolinea lacunae</name>
    <dbReference type="NCBI Taxonomy" id="2801331"/>
    <lineage>
        <taxon>Bacteria</taxon>
        <taxon>Pseudomonadati</taxon>
        <taxon>Bacteroidota</taxon>
        <taxon>Cytophagia</taxon>
        <taxon>Cytophagales</taxon>
        <taxon>Fulvivirgaceae</taxon>
        <taxon>Chryseolinea</taxon>
    </lineage>
</organism>
<proteinExistence type="predicted"/>
<protein>
    <submittedName>
        <fullName evidence="3">Class I SAM-dependent methyltransferase</fullName>
    </submittedName>
</protein>
<sequence>MKAVSKTAYYCCGVRMQDAESKHPIVGDRYARALLGADGLRYWEDFRKFKFPNASCIARHYIIDEHVRAVLKQKPDATFVLVGAGLDSRAFRFRSGTWLEFDAPEVMQYKNNILPQQECPNSLQRVAIDFEREKLRDKLAPYATAEHVTVIVEGVLIYLTRDQKRELIAALTTIFPHHTLLCDLMTAEFFEKAGRKFHSKIVAAGTTFLDIAARPEQIFLDHHYTEKARESNMITAVRKGVVYMPKFLAERVFKRLFMGYAVYTFDFTQKN</sequence>
<dbReference type="Pfam" id="PF04072">
    <property type="entry name" value="LCM"/>
    <property type="match status" value="1"/>
</dbReference>
<gene>
    <name evidence="3" type="ORF">JI741_20220</name>
</gene>
<evidence type="ECO:0000313" key="3">
    <source>
        <dbReference type="EMBL" id="MBL0743571.1"/>
    </source>
</evidence>
<dbReference type="EMBL" id="JAERRB010000007">
    <property type="protein sequence ID" value="MBL0743571.1"/>
    <property type="molecule type" value="Genomic_DNA"/>
</dbReference>
<dbReference type="GO" id="GO:0032259">
    <property type="term" value="P:methylation"/>
    <property type="evidence" value="ECO:0007669"/>
    <property type="project" value="UniProtKB-KW"/>
</dbReference>
<evidence type="ECO:0000313" key="4">
    <source>
        <dbReference type="Proteomes" id="UP000613030"/>
    </source>
</evidence>
<comment type="caution">
    <text evidence="3">The sequence shown here is derived from an EMBL/GenBank/DDBJ whole genome shotgun (WGS) entry which is preliminary data.</text>
</comment>
<keyword evidence="4" id="KW-1185">Reference proteome</keyword>
<dbReference type="SUPFAM" id="SSF53335">
    <property type="entry name" value="S-adenosyl-L-methionine-dependent methyltransferases"/>
    <property type="match status" value="1"/>
</dbReference>
<evidence type="ECO:0000256" key="2">
    <source>
        <dbReference type="ARBA" id="ARBA00022679"/>
    </source>
</evidence>
<accession>A0ABS1KZ18</accession>